<feature type="chain" id="PRO_5003256312" description="Carboxypeptidase regulatory-like domain-containing protein" evidence="1">
    <location>
        <begin position="23"/>
        <end position="139"/>
    </location>
</feature>
<evidence type="ECO:0000313" key="2">
    <source>
        <dbReference type="EMBL" id="ADY58523.1"/>
    </source>
</evidence>
<sequence length="139" mass="14034">MRWAAILLLSLFLLPGCGSDAAKPGNLVPASGTINLDGAPLNDGIIALVPQGGGPAITANIKAGNFTLDYSRSASGMPPGTYQVSIRSTVGAATMDAEGNPVEPESRVAERFGDPAQSGLLVTIPEGGTDALILDVSSE</sequence>
<dbReference type="EMBL" id="CP002546">
    <property type="protein sequence ID" value="ADY58523.1"/>
    <property type="molecule type" value="Genomic_DNA"/>
</dbReference>
<evidence type="ECO:0000313" key="3">
    <source>
        <dbReference type="Proteomes" id="UP000006860"/>
    </source>
</evidence>
<reference evidence="3" key="1">
    <citation type="submission" date="2011-02" db="EMBL/GenBank/DDBJ databases">
        <title>The complete genome of Planctomyces brasiliensis DSM 5305.</title>
        <authorList>
            <person name="Lucas S."/>
            <person name="Copeland A."/>
            <person name="Lapidus A."/>
            <person name="Bruce D."/>
            <person name="Goodwin L."/>
            <person name="Pitluck S."/>
            <person name="Kyrpides N."/>
            <person name="Mavromatis K."/>
            <person name="Pagani I."/>
            <person name="Ivanova N."/>
            <person name="Ovchinnikova G."/>
            <person name="Lu M."/>
            <person name="Detter J.C."/>
            <person name="Han C."/>
            <person name="Land M."/>
            <person name="Hauser L."/>
            <person name="Markowitz V."/>
            <person name="Cheng J.-F."/>
            <person name="Hugenholtz P."/>
            <person name="Woyke T."/>
            <person name="Wu D."/>
            <person name="Tindall B."/>
            <person name="Pomrenke H.G."/>
            <person name="Brambilla E."/>
            <person name="Klenk H.-P."/>
            <person name="Eisen J.A."/>
        </authorList>
    </citation>
    <scope>NUCLEOTIDE SEQUENCE [LARGE SCALE GENOMIC DNA]</scope>
    <source>
        <strain evidence="3">ATCC 49424 / DSM 5305 / JCM 21570 / IAM 15109 / NBRC 103401 / IFAM 1448</strain>
    </source>
</reference>
<organism evidence="2 3">
    <name type="scientific">Rubinisphaera brasiliensis (strain ATCC 49424 / DSM 5305 / JCM 21570 / IAM 15109 / NBRC 103401 / IFAM 1448)</name>
    <name type="common">Planctomyces brasiliensis</name>
    <dbReference type="NCBI Taxonomy" id="756272"/>
    <lineage>
        <taxon>Bacteria</taxon>
        <taxon>Pseudomonadati</taxon>
        <taxon>Planctomycetota</taxon>
        <taxon>Planctomycetia</taxon>
        <taxon>Planctomycetales</taxon>
        <taxon>Planctomycetaceae</taxon>
        <taxon>Rubinisphaera</taxon>
    </lineage>
</organism>
<gene>
    <name evidence="2" type="ordered locus">Plabr_0900</name>
</gene>
<proteinExistence type="predicted"/>
<dbReference type="HOGENOM" id="CLU_113730_5_2_0"/>
<evidence type="ECO:0000256" key="1">
    <source>
        <dbReference type="SAM" id="SignalP"/>
    </source>
</evidence>
<dbReference type="KEGG" id="pbs:Plabr_0900"/>
<dbReference type="OrthoDB" id="287457at2"/>
<keyword evidence="1" id="KW-0732">Signal</keyword>
<protein>
    <recommendedName>
        <fullName evidence="4">Carboxypeptidase regulatory-like domain-containing protein</fullName>
    </recommendedName>
</protein>
<dbReference type="RefSeq" id="WP_013627263.1">
    <property type="nucleotide sequence ID" value="NC_015174.1"/>
</dbReference>
<evidence type="ECO:0008006" key="4">
    <source>
        <dbReference type="Google" id="ProtNLM"/>
    </source>
</evidence>
<dbReference type="Proteomes" id="UP000006860">
    <property type="component" value="Chromosome"/>
</dbReference>
<feature type="signal peptide" evidence="1">
    <location>
        <begin position="1"/>
        <end position="22"/>
    </location>
</feature>
<dbReference type="STRING" id="756272.Plabr_0900"/>
<dbReference type="AlphaFoldDB" id="F0SID4"/>
<accession>F0SID4</accession>
<keyword evidence="3" id="KW-1185">Reference proteome</keyword>
<name>F0SID4_RUBBR</name>